<evidence type="ECO:0000313" key="2">
    <source>
        <dbReference type="Proteomes" id="UP000285326"/>
    </source>
</evidence>
<name>A0A420JAR6_9PEZI</name>
<comment type="caution">
    <text evidence="1">The sequence shown here is derived from an EMBL/GenBank/DDBJ whole genome shotgun (WGS) entry which is preliminary data.</text>
</comment>
<gene>
    <name evidence="1" type="ORF">GcM1_152006</name>
</gene>
<dbReference type="AlphaFoldDB" id="A0A420JAR6"/>
<dbReference type="EMBL" id="MCBS01015199">
    <property type="protein sequence ID" value="RKF83888.1"/>
    <property type="molecule type" value="Genomic_DNA"/>
</dbReference>
<proteinExistence type="predicted"/>
<sequence length="139" mass="16021">MALLYIIGMTSFNTSFTVAIAFFKQEQEADYSWALENLAEIPGTTLLITISTDRDLALMNDLPQTTGIPCRYQIQAMITNNTPLIVLDFYRLWRLGAATLPPEQQETNRTTELVFHPFLATVRQRYHMVRSHRRAQILE</sequence>
<organism evidence="1 2">
    <name type="scientific">Golovinomyces cichoracearum</name>
    <dbReference type="NCBI Taxonomy" id="62708"/>
    <lineage>
        <taxon>Eukaryota</taxon>
        <taxon>Fungi</taxon>
        <taxon>Dikarya</taxon>
        <taxon>Ascomycota</taxon>
        <taxon>Pezizomycotina</taxon>
        <taxon>Leotiomycetes</taxon>
        <taxon>Erysiphales</taxon>
        <taxon>Erysiphaceae</taxon>
        <taxon>Golovinomyces</taxon>
    </lineage>
</organism>
<accession>A0A420JAR6</accession>
<dbReference type="Proteomes" id="UP000285326">
    <property type="component" value="Unassembled WGS sequence"/>
</dbReference>
<reference evidence="1 2" key="1">
    <citation type="journal article" date="2018" name="BMC Genomics">
        <title>Comparative genome analyses reveal sequence features reflecting distinct modes of host-adaptation between dicot and monocot powdery mildew.</title>
        <authorList>
            <person name="Wu Y."/>
            <person name="Ma X."/>
            <person name="Pan Z."/>
            <person name="Kale S.D."/>
            <person name="Song Y."/>
            <person name="King H."/>
            <person name="Zhang Q."/>
            <person name="Presley C."/>
            <person name="Deng X."/>
            <person name="Wei C.I."/>
            <person name="Xiao S."/>
        </authorList>
    </citation>
    <scope>NUCLEOTIDE SEQUENCE [LARGE SCALE GENOMIC DNA]</scope>
    <source>
        <strain evidence="1">UMSG1</strain>
    </source>
</reference>
<protein>
    <recommendedName>
        <fullName evidence="3">MULE transposase domain-containing protein</fullName>
    </recommendedName>
</protein>
<evidence type="ECO:0008006" key="3">
    <source>
        <dbReference type="Google" id="ProtNLM"/>
    </source>
</evidence>
<evidence type="ECO:0000313" key="1">
    <source>
        <dbReference type="EMBL" id="RKF83888.1"/>
    </source>
</evidence>